<reference evidence="2 3" key="1">
    <citation type="submission" date="2019-07" db="EMBL/GenBank/DDBJ databases">
        <title>Genomic Encyclopedia of Type Strains, Phase I: the one thousand microbial genomes (KMG-I) project.</title>
        <authorList>
            <person name="Kyrpides N."/>
        </authorList>
    </citation>
    <scope>NUCLEOTIDE SEQUENCE [LARGE SCALE GENOMIC DNA]</scope>
    <source>
        <strain evidence="2 3">DSM 6562</strain>
    </source>
</reference>
<dbReference type="InterPro" id="IPR012675">
    <property type="entry name" value="Beta-grasp_dom_sf"/>
</dbReference>
<dbReference type="Proteomes" id="UP000323166">
    <property type="component" value="Unassembled WGS sequence"/>
</dbReference>
<dbReference type="RefSeq" id="WP_243131577.1">
    <property type="nucleotide sequence ID" value="NZ_VNHM01000002.1"/>
</dbReference>
<sequence length="80" mass="8602">MLQVEVRVFSGLEKFLPGVGFGQPLPVELPAGATIRDLLHKIGVPEDQVFTVLVDGRHQTLDYTTTSGERISLFPPVGGG</sequence>
<dbReference type="Gene3D" id="3.10.20.30">
    <property type="match status" value="1"/>
</dbReference>
<accession>A0A5S4ZW51</accession>
<evidence type="ECO:0000313" key="2">
    <source>
        <dbReference type="EMBL" id="TYO97227.1"/>
    </source>
</evidence>
<dbReference type="InterPro" id="IPR016155">
    <property type="entry name" value="Mopterin_synth/thiamin_S_b"/>
</dbReference>
<dbReference type="SUPFAM" id="SSF54285">
    <property type="entry name" value="MoaD/ThiS"/>
    <property type="match status" value="1"/>
</dbReference>
<proteinExistence type="predicted"/>
<name>A0A5S4ZW51_9FIRM</name>
<evidence type="ECO:0000259" key="1">
    <source>
        <dbReference type="Pfam" id="PF14451"/>
    </source>
</evidence>
<dbReference type="Pfam" id="PF14451">
    <property type="entry name" value="Ub-Mut7C"/>
    <property type="match status" value="1"/>
</dbReference>
<keyword evidence="3" id="KW-1185">Reference proteome</keyword>
<gene>
    <name evidence="2" type="ORF">LX24_00411</name>
</gene>
<evidence type="ECO:0000313" key="3">
    <source>
        <dbReference type="Proteomes" id="UP000323166"/>
    </source>
</evidence>
<dbReference type="EMBL" id="VNHM01000002">
    <property type="protein sequence ID" value="TYO97227.1"/>
    <property type="molecule type" value="Genomic_DNA"/>
</dbReference>
<dbReference type="InterPro" id="IPR027798">
    <property type="entry name" value="Ub_Mut7C"/>
</dbReference>
<comment type="caution">
    <text evidence="2">The sequence shown here is derived from an EMBL/GenBank/DDBJ whole genome shotgun (WGS) entry which is preliminary data.</text>
</comment>
<protein>
    <submittedName>
        <fullName evidence="2">Sulfur carrier protein ThiS</fullName>
    </submittedName>
</protein>
<dbReference type="AlphaFoldDB" id="A0A5S4ZW51"/>
<feature type="domain" description="Ubiquitin Mut7-C" evidence="1">
    <location>
        <begin position="2"/>
        <end position="75"/>
    </location>
</feature>
<organism evidence="2 3">
    <name type="scientific">Desulfallas thermosapovorans DSM 6562</name>
    <dbReference type="NCBI Taxonomy" id="1121431"/>
    <lineage>
        <taxon>Bacteria</taxon>
        <taxon>Bacillati</taxon>
        <taxon>Bacillota</taxon>
        <taxon>Clostridia</taxon>
        <taxon>Eubacteriales</taxon>
        <taxon>Desulfallaceae</taxon>
        <taxon>Desulfallas</taxon>
    </lineage>
</organism>